<feature type="transmembrane region" description="Helical" evidence="12">
    <location>
        <begin position="78"/>
        <end position="101"/>
    </location>
</feature>
<keyword evidence="6" id="KW-0479">Metal-binding</keyword>
<feature type="non-terminal residue" evidence="14">
    <location>
        <position position="191"/>
    </location>
</feature>
<evidence type="ECO:0000256" key="6">
    <source>
        <dbReference type="ARBA" id="ARBA00022723"/>
    </source>
</evidence>
<keyword evidence="15" id="KW-1185">Reference proteome</keyword>
<dbReference type="PROSITE" id="PS50939">
    <property type="entry name" value="CYTOCHROME_B561"/>
    <property type="match status" value="1"/>
</dbReference>
<feature type="transmembrane region" description="Helical" evidence="12">
    <location>
        <begin position="157"/>
        <end position="182"/>
    </location>
</feature>
<proteinExistence type="predicted"/>
<dbReference type="EC" id="7.2.1.3" evidence="11"/>
<dbReference type="EMBL" id="BTRK01000006">
    <property type="protein sequence ID" value="GMR61152.1"/>
    <property type="molecule type" value="Genomic_DNA"/>
</dbReference>
<dbReference type="Gene3D" id="1.20.120.1770">
    <property type="match status" value="1"/>
</dbReference>
<evidence type="ECO:0000313" key="15">
    <source>
        <dbReference type="Proteomes" id="UP001328107"/>
    </source>
</evidence>
<keyword evidence="5 12" id="KW-0812">Transmembrane</keyword>
<keyword evidence="4" id="KW-0349">Heme</keyword>
<dbReference type="GO" id="GO:0046872">
    <property type="term" value="F:metal ion binding"/>
    <property type="evidence" value="ECO:0007669"/>
    <property type="project" value="UniProtKB-KW"/>
</dbReference>
<keyword evidence="3" id="KW-0813">Transport</keyword>
<sequence>MMCAWWIFGSTAILSARYLKGAESTCCMAPLWWALHRPLMLMAFVCATVAFFFIYYISGWRVRTCNVACTTDDYLGQLHAIIGTVTWSLMAFQVLLGAIRTSVDHPIRPLFNWLHWMCGSSAWICALTFIATVFICEYFHRKPGQGEKSASDSSLSPVVPLVIVCNLLVAIAAVAVITWMLVQAYEKYGFT</sequence>
<keyword evidence="9" id="KW-0408">Iron</keyword>
<comment type="cofactor">
    <cofactor evidence="1">
        <name>heme b</name>
        <dbReference type="ChEBI" id="CHEBI:60344"/>
    </cofactor>
</comment>
<evidence type="ECO:0000256" key="3">
    <source>
        <dbReference type="ARBA" id="ARBA00022448"/>
    </source>
</evidence>
<evidence type="ECO:0000256" key="9">
    <source>
        <dbReference type="ARBA" id="ARBA00023004"/>
    </source>
</evidence>
<keyword evidence="7" id="KW-0249">Electron transport</keyword>
<dbReference type="InterPro" id="IPR045150">
    <property type="entry name" value="CYB561D1/2"/>
</dbReference>
<evidence type="ECO:0000256" key="10">
    <source>
        <dbReference type="ARBA" id="ARBA00023136"/>
    </source>
</evidence>
<evidence type="ECO:0000256" key="5">
    <source>
        <dbReference type="ARBA" id="ARBA00022692"/>
    </source>
</evidence>
<evidence type="ECO:0000256" key="7">
    <source>
        <dbReference type="ARBA" id="ARBA00022982"/>
    </source>
</evidence>
<dbReference type="Proteomes" id="UP001328107">
    <property type="component" value="Unassembled WGS sequence"/>
</dbReference>
<evidence type="ECO:0000259" key="13">
    <source>
        <dbReference type="PROSITE" id="PS50939"/>
    </source>
</evidence>
<accession>A0AAN5ICH3</accession>
<dbReference type="InterPro" id="IPR006593">
    <property type="entry name" value="Cyt_b561/ferric_Rdtase_TM"/>
</dbReference>
<dbReference type="PANTHER" id="PTHR15422:SF24">
    <property type="entry name" value="DOMON RELATED DOMAIN-CONTAINING PROTEIN"/>
    <property type="match status" value="1"/>
</dbReference>
<name>A0AAN5ICH3_9BILA</name>
<reference evidence="15" key="1">
    <citation type="submission" date="2022-10" db="EMBL/GenBank/DDBJ databases">
        <title>Genome assembly of Pristionchus species.</title>
        <authorList>
            <person name="Yoshida K."/>
            <person name="Sommer R.J."/>
        </authorList>
    </citation>
    <scope>NUCLEOTIDE SEQUENCE [LARGE SCALE GENOMIC DNA]</scope>
    <source>
        <strain evidence="15">RS5460</strain>
    </source>
</reference>
<feature type="transmembrane region" description="Helical" evidence="12">
    <location>
        <begin position="37"/>
        <end position="57"/>
    </location>
</feature>
<dbReference type="SMART" id="SM00665">
    <property type="entry name" value="B561"/>
    <property type="match status" value="1"/>
</dbReference>
<comment type="subcellular location">
    <subcellularLocation>
        <location evidence="2">Membrane</location>
        <topology evidence="2">Multi-pass membrane protein</topology>
    </subcellularLocation>
</comment>
<keyword evidence="8 12" id="KW-1133">Transmembrane helix</keyword>
<evidence type="ECO:0000256" key="2">
    <source>
        <dbReference type="ARBA" id="ARBA00004141"/>
    </source>
</evidence>
<evidence type="ECO:0000256" key="12">
    <source>
        <dbReference type="SAM" id="Phobius"/>
    </source>
</evidence>
<dbReference type="PANTHER" id="PTHR15422">
    <property type="entry name" value="OS05G0565100 PROTEIN"/>
    <property type="match status" value="1"/>
</dbReference>
<dbReference type="GO" id="GO:0140575">
    <property type="term" value="F:transmembrane monodehydroascorbate reductase activity"/>
    <property type="evidence" value="ECO:0007669"/>
    <property type="project" value="InterPro"/>
</dbReference>
<gene>
    <name evidence="14" type="ORF">PMAYCL1PPCAC_31347</name>
</gene>
<evidence type="ECO:0000313" key="14">
    <source>
        <dbReference type="EMBL" id="GMR61152.1"/>
    </source>
</evidence>
<dbReference type="GO" id="GO:0020037">
    <property type="term" value="F:heme binding"/>
    <property type="evidence" value="ECO:0007669"/>
    <property type="project" value="TreeGrafter"/>
</dbReference>
<dbReference type="AlphaFoldDB" id="A0AAN5ICH3"/>
<evidence type="ECO:0000256" key="4">
    <source>
        <dbReference type="ARBA" id="ARBA00022617"/>
    </source>
</evidence>
<organism evidence="14 15">
    <name type="scientific">Pristionchus mayeri</name>
    <dbReference type="NCBI Taxonomy" id="1317129"/>
    <lineage>
        <taxon>Eukaryota</taxon>
        <taxon>Metazoa</taxon>
        <taxon>Ecdysozoa</taxon>
        <taxon>Nematoda</taxon>
        <taxon>Chromadorea</taxon>
        <taxon>Rhabditida</taxon>
        <taxon>Rhabditina</taxon>
        <taxon>Diplogasteromorpha</taxon>
        <taxon>Diplogasteroidea</taxon>
        <taxon>Neodiplogasteridae</taxon>
        <taxon>Pristionchus</taxon>
    </lineage>
</organism>
<dbReference type="GO" id="GO:0016020">
    <property type="term" value="C:membrane"/>
    <property type="evidence" value="ECO:0007669"/>
    <property type="project" value="UniProtKB-SubCell"/>
</dbReference>
<evidence type="ECO:0000256" key="8">
    <source>
        <dbReference type="ARBA" id="ARBA00022989"/>
    </source>
</evidence>
<protein>
    <recommendedName>
        <fullName evidence="11">ascorbate ferrireductase (transmembrane)</fullName>
        <ecNumber evidence="11">7.2.1.3</ecNumber>
    </recommendedName>
</protein>
<comment type="caution">
    <text evidence="14">The sequence shown here is derived from an EMBL/GenBank/DDBJ whole genome shotgun (WGS) entry which is preliminary data.</text>
</comment>
<evidence type="ECO:0000256" key="11">
    <source>
        <dbReference type="ARBA" id="ARBA00024225"/>
    </source>
</evidence>
<dbReference type="CDD" id="cd08760">
    <property type="entry name" value="Cyt_b561_FRRS1_like"/>
    <property type="match status" value="1"/>
</dbReference>
<dbReference type="GO" id="GO:0140571">
    <property type="term" value="F:transmembrane ascorbate ferrireductase activity"/>
    <property type="evidence" value="ECO:0007669"/>
    <property type="project" value="UniProtKB-EC"/>
</dbReference>
<feature type="domain" description="Cytochrome b561" evidence="13">
    <location>
        <begin position="1"/>
        <end position="175"/>
    </location>
</feature>
<keyword evidence="10 12" id="KW-0472">Membrane</keyword>
<evidence type="ECO:0000256" key="1">
    <source>
        <dbReference type="ARBA" id="ARBA00001970"/>
    </source>
</evidence>
<feature type="transmembrane region" description="Helical" evidence="12">
    <location>
        <begin position="113"/>
        <end position="136"/>
    </location>
</feature>